<keyword evidence="2" id="KW-0812">Transmembrane</keyword>
<dbReference type="Proteomes" id="UP001595923">
    <property type="component" value="Unassembled WGS sequence"/>
</dbReference>
<dbReference type="RefSeq" id="WP_378578586.1">
    <property type="nucleotide sequence ID" value="NZ_JBHSFQ010000031.1"/>
</dbReference>
<keyword evidence="2" id="KW-0472">Membrane</keyword>
<evidence type="ECO:0000313" key="3">
    <source>
        <dbReference type="EMBL" id="MFC4564987.1"/>
    </source>
</evidence>
<keyword evidence="2" id="KW-1133">Transmembrane helix</keyword>
<gene>
    <name evidence="3" type="ORF">ACFO4E_24265</name>
</gene>
<evidence type="ECO:0000256" key="1">
    <source>
        <dbReference type="SAM" id="MobiDB-lite"/>
    </source>
</evidence>
<feature type="transmembrane region" description="Helical" evidence="2">
    <location>
        <begin position="234"/>
        <end position="254"/>
    </location>
</feature>
<accession>A0ABV9E2Q0</accession>
<organism evidence="3 4">
    <name type="scientific">Nocardiopsis mangrovi</name>
    <dbReference type="NCBI Taxonomy" id="1179818"/>
    <lineage>
        <taxon>Bacteria</taxon>
        <taxon>Bacillati</taxon>
        <taxon>Actinomycetota</taxon>
        <taxon>Actinomycetes</taxon>
        <taxon>Streptosporangiales</taxon>
        <taxon>Nocardiopsidaceae</taxon>
        <taxon>Nocardiopsis</taxon>
    </lineage>
</organism>
<evidence type="ECO:0008006" key="5">
    <source>
        <dbReference type="Google" id="ProtNLM"/>
    </source>
</evidence>
<dbReference type="EMBL" id="JBHSFQ010000031">
    <property type="protein sequence ID" value="MFC4564987.1"/>
    <property type="molecule type" value="Genomic_DNA"/>
</dbReference>
<feature type="region of interest" description="Disordered" evidence="1">
    <location>
        <begin position="1"/>
        <end position="25"/>
    </location>
</feature>
<protein>
    <recommendedName>
        <fullName evidence="5">Secreted protein</fullName>
    </recommendedName>
</protein>
<feature type="transmembrane region" description="Helical" evidence="2">
    <location>
        <begin position="266"/>
        <end position="284"/>
    </location>
</feature>
<evidence type="ECO:0000313" key="4">
    <source>
        <dbReference type="Proteomes" id="UP001595923"/>
    </source>
</evidence>
<feature type="transmembrane region" description="Helical" evidence="2">
    <location>
        <begin position="43"/>
        <end position="67"/>
    </location>
</feature>
<comment type="caution">
    <text evidence="3">The sequence shown here is derived from an EMBL/GenBank/DDBJ whole genome shotgun (WGS) entry which is preliminary data.</text>
</comment>
<sequence length="501" mass="53683">MTTGATGGAAVAEGPAPPGGSIDRPPRRRCILRRLRGPYGTRVRIWLLTCLCLASVGALFSVTSVAISQAREGFQVIGHGAGPKVAATADLYFALSDMDAQVANILLMGDEHALGSGREASVRRYEQRRDDANAALLHAAQLAEGDAAEQRTVREVLNGMGDYEQLVAEARLLNDEAGTGPGEPAASVVDRYRQATDLMRLELLPKAYNLTLESGATVRGAYEERRSDIRLGPVWVAVSGTLAVVSLIALQLFLRARFRRSYNPALAAATAGVLALVGLATGMLQNQAEQLRTAKEDGLDSVIALSRAQAISTGMNADQSRWLLDPERADTYAQSYFEDAQTVLYVEGPGGVVPGDLDAYDAEVGSLVADRAGYRGRVLGFLGDELDETRLDGQVEAQHEVLRAYDGFLRADREMRAIAADGRRREAVDAHMGGAGSVQDAFDRYEETLINLTSLHRATFDDAVNAGDRGVAGWEALLPASTLAFGVLILAGVRPRLAEYR</sequence>
<proteinExistence type="predicted"/>
<evidence type="ECO:0000256" key="2">
    <source>
        <dbReference type="SAM" id="Phobius"/>
    </source>
</evidence>
<name>A0ABV9E2Q0_9ACTN</name>
<reference evidence="4" key="1">
    <citation type="journal article" date="2019" name="Int. J. Syst. Evol. Microbiol.">
        <title>The Global Catalogue of Microorganisms (GCM) 10K type strain sequencing project: providing services to taxonomists for standard genome sequencing and annotation.</title>
        <authorList>
            <consortium name="The Broad Institute Genomics Platform"/>
            <consortium name="The Broad Institute Genome Sequencing Center for Infectious Disease"/>
            <person name="Wu L."/>
            <person name="Ma J."/>
        </authorList>
    </citation>
    <scope>NUCLEOTIDE SEQUENCE [LARGE SCALE GENOMIC DNA]</scope>
    <source>
        <strain evidence="4">XZYJ18</strain>
    </source>
</reference>
<feature type="compositionally biased region" description="Low complexity" evidence="1">
    <location>
        <begin position="1"/>
        <end position="14"/>
    </location>
</feature>
<keyword evidence="4" id="KW-1185">Reference proteome</keyword>